<sequence>MMEHLYGFYLPKHSKFRGTFNGLCILLLLLLLLVFHQVGIFKSPFLMNSSLFPSQKWSLKGRVYHRVNPVESSRRRTSETIVNSLNYNLEENGLLQSNLNAIGSPSACTGLYKHEGYSTKCEYLRANRECSSGGFFNYLMFFYCDCENFSFLGFVALVIWLASLFYMLGNTAADYFCCLLEKLSDILKFRPTVAGVTLLPLGNGAPDVFASIVAFLGSGSGEVGLNSVLGAALFVTCVVVGTVSFCVAKLDVQIDKKCFIRDVCFFLLALISLLVILIVGKVSIGGAVAFVSIYVVYGFCVAGNEILQKHAPRLDSDSLVPLLPVTMYSLEDEKDESVDSDYTDGVPHLQAKLPHWMWAADVAIYSNEAVKANLIDRPEPLWGWNDEEMVNNHSSFCCRKVLFSCSKLCALLKLPLTLPRQLTIPVVEEERWSKGYAVASASLAPMLLALLWNTRDNVGSLSGGIACFVGAIVGSTFGLLAFIYTRANRPPRRFLFLWVLGGFFMSIIWFYIIANELVALLVALGVILEIKASLLGLTVMAWGNSTGDIVSNVAMAMTGGDGVQIAMSGCYAGPMFITLIGLGISMLLGALSTRPASFIVPGDTGLYYTMGFLVCGLVWSLIVLPRNNMRPGKLLGIGLITIYFIFLSIRISIAIGGWSLENLS</sequence>
<name>A0ABC8SQ21_9AQUA</name>
<accession>A0ABC8SQ21</accession>
<evidence type="ECO:0000256" key="3">
    <source>
        <dbReference type="ARBA" id="ARBA00022449"/>
    </source>
</evidence>
<proteinExistence type="inferred from homology"/>
<protein>
    <recommendedName>
        <fullName evidence="13">Sodium/calcium exchanger membrane region domain-containing protein</fullName>
    </recommendedName>
</protein>
<keyword evidence="4" id="KW-0633">Potassium transport</keyword>
<comment type="caution">
    <text evidence="14">The sequence shown here is derived from an EMBL/GenBank/DDBJ whole genome shotgun (WGS) entry which is preliminary data.</text>
</comment>
<feature type="transmembrane region" description="Helical" evidence="12">
    <location>
        <begin position="149"/>
        <end position="168"/>
    </location>
</feature>
<evidence type="ECO:0000256" key="11">
    <source>
        <dbReference type="ARBA" id="ARBA00038187"/>
    </source>
</evidence>
<feature type="transmembrane region" description="Helical" evidence="12">
    <location>
        <begin position="284"/>
        <end position="303"/>
    </location>
</feature>
<feature type="domain" description="Sodium/calcium exchanger membrane region" evidence="13">
    <location>
        <begin position="499"/>
        <end position="651"/>
    </location>
</feature>
<dbReference type="InterPro" id="IPR051359">
    <property type="entry name" value="CaCA_antiporter"/>
</dbReference>
<dbReference type="InterPro" id="IPR004837">
    <property type="entry name" value="NaCa_Exmemb"/>
</dbReference>
<evidence type="ECO:0000256" key="2">
    <source>
        <dbReference type="ARBA" id="ARBA00022448"/>
    </source>
</evidence>
<keyword evidence="5 12" id="KW-0812">Transmembrane</keyword>
<gene>
    <name evidence="14" type="ORF">ILEXP_LOCUS27914</name>
</gene>
<feature type="transmembrane region" description="Helical" evidence="12">
    <location>
        <begin position="518"/>
        <end position="542"/>
    </location>
</feature>
<dbReference type="Gene3D" id="1.20.1420.30">
    <property type="entry name" value="NCX, central ion-binding region"/>
    <property type="match status" value="2"/>
</dbReference>
<dbReference type="InterPro" id="IPR044880">
    <property type="entry name" value="NCX_ion-bd_dom_sf"/>
</dbReference>
<dbReference type="GO" id="GO:0016020">
    <property type="term" value="C:membrane"/>
    <property type="evidence" value="ECO:0007669"/>
    <property type="project" value="UniProtKB-SubCell"/>
</dbReference>
<comment type="subcellular location">
    <subcellularLocation>
        <location evidence="1">Membrane</location>
        <topology evidence="1">Multi-pass membrane protein</topology>
    </subcellularLocation>
</comment>
<keyword evidence="7 12" id="KW-1133">Transmembrane helix</keyword>
<dbReference type="GO" id="GO:0006814">
    <property type="term" value="P:sodium ion transport"/>
    <property type="evidence" value="ECO:0007669"/>
    <property type="project" value="UniProtKB-KW"/>
</dbReference>
<keyword evidence="2" id="KW-0813">Transport</keyword>
<dbReference type="AlphaFoldDB" id="A0ABC8SQ21"/>
<dbReference type="Proteomes" id="UP001642360">
    <property type="component" value="Unassembled WGS sequence"/>
</dbReference>
<evidence type="ECO:0000259" key="13">
    <source>
        <dbReference type="Pfam" id="PF01699"/>
    </source>
</evidence>
<evidence type="ECO:0000256" key="5">
    <source>
        <dbReference type="ARBA" id="ARBA00022692"/>
    </source>
</evidence>
<keyword evidence="6" id="KW-0630">Potassium</keyword>
<evidence type="ECO:0000313" key="14">
    <source>
        <dbReference type="EMBL" id="CAK9159215.1"/>
    </source>
</evidence>
<comment type="similarity">
    <text evidence="11">Belongs to the Ca(2+):cation antiporter (CaCA) (TC 2.A.19) family. Cation/calcium exchanger (CCX) subfamily.</text>
</comment>
<dbReference type="GO" id="GO:0006813">
    <property type="term" value="P:potassium ion transport"/>
    <property type="evidence" value="ECO:0007669"/>
    <property type="project" value="UniProtKB-KW"/>
</dbReference>
<feature type="transmembrane region" description="Helical" evidence="12">
    <location>
        <begin position="606"/>
        <end position="624"/>
    </location>
</feature>
<evidence type="ECO:0000256" key="10">
    <source>
        <dbReference type="ARBA" id="ARBA00023201"/>
    </source>
</evidence>
<reference evidence="14 15" key="1">
    <citation type="submission" date="2024-02" db="EMBL/GenBank/DDBJ databases">
        <authorList>
            <person name="Vignale AGUSTIN F."/>
            <person name="Sosa J E."/>
            <person name="Modenutti C."/>
        </authorList>
    </citation>
    <scope>NUCLEOTIDE SEQUENCE [LARGE SCALE GENOMIC DNA]</scope>
</reference>
<evidence type="ECO:0000256" key="8">
    <source>
        <dbReference type="ARBA" id="ARBA00023053"/>
    </source>
</evidence>
<evidence type="ECO:0000313" key="15">
    <source>
        <dbReference type="Proteomes" id="UP001642360"/>
    </source>
</evidence>
<dbReference type="Pfam" id="PF01699">
    <property type="entry name" value="Na_Ca_ex"/>
    <property type="match status" value="2"/>
</dbReference>
<keyword evidence="9 12" id="KW-0472">Membrane</keyword>
<dbReference type="GO" id="GO:0015297">
    <property type="term" value="F:antiporter activity"/>
    <property type="evidence" value="ECO:0007669"/>
    <property type="project" value="UniProtKB-KW"/>
</dbReference>
<feature type="transmembrane region" description="Helical" evidence="12">
    <location>
        <begin position="228"/>
        <end position="247"/>
    </location>
</feature>
<evidence type="ECO:0000256" key="1">
    <source>
        <dbReference type="ARBA" id="ARBA00004141"/>
    </source>
</evidence>
<feature type="transmembrane region" description="Helical" evidence="12">
    <location>
        <begin position="435"/>
        <end position="452"/>
    </location>
</feature>
<feature type="transmembrane region" description="Helical" evidence="12">
    <location>
        <begin position="189"/>
        <end position="216"/>
    </location>
</feature>
<dbReference type="PANTHER" id="PTHR12266:SF26">
    <property type="entry name" value="CATION_CALCIUM EXCHANGER 3-LIKE"/>
    <property type="match status" value="1"/>
</dbReference>
<feature type="transmembrane region" description="Helical" evidence="12">
    <location>
        <begin position="259"/>
        <end position="278"/>
    </location>
</feature>
<evidence type="ECO:0000256" key="4">
    <source>
        <dbReference type="ARBA" id="ARBA00022538"/>
    </source>
</evidence>
<keyword evidence="10" id="KW-0406">Ion transport</keyword>
<feature type="transmembrane region" description="Helical" evidence="12">
    <location>
        <begin position="563"/>
        <end position="586"/>
    </location>
</feature>
<organism evidence="14 15">
    <name type="scientific">Ilex paraguariensis</name>
    <name type="common">yerba mate</name>
    <dbReference type="NCBI Taxonomy" id="185542"/>
    <lineage>
        <taxon>Eukaryota</taxon>
        <taxon>Viridiplantae</taxon>
        <taxon>Streptophyta</taxon>
        <taxon>Embryophyta</taxon>
        <taxon>Tracheophyta</taxon>
        <taxon>Spermatophyta</taxon>
        <taxon>Magnoliopsida</taxon>
        <taxon>eudicotyledons</taxon>
        <taxon>Gunneridae</taxon>
        <taxon>Pentapetalae</taxon>
        <taxon>asterids</taxon>
        <taxon>campanulids</taxon>
        <taxon>Aquifoliales</taxon>
        <taxon>Aquifoliaceae</taxon>
        <taxon>Ilex</taxon>
    </lineage>
</organism>
<keyword evidence="8" id="KW-0915">Sodium</keyword>
<dbReference type="PANTHER" id="PTHR12266">
    <property type="entry name" value="NA+/CA2+ K+ INDEPENDENT EXCHANGER"/>
    <property type="match status" value="1"/>
</dbReference>
<evidence type="ECO:0000256" key="12">
    <source>
        <dbReference type="SAM" id="Phobius"/>
    </source>
</evidence>
<evidence type="ECO:0000256" key="7">
    <source>
        <dbReference type="ARBA" id="ARBA00022989"/>
    </source>
</evidence>
<evidence type="ECO:0000256" key="9">
    <source>
        <dbReference type="ARBA" id="ARBA00023136"/>
    </source>
</evidence>
<dbReference type="EMBL" id="CAUOFW020003325">
    <property type="protein sequence ID" value="CAK9159215.1"/>
    <property type="molecule type" value="Genomic_DNA"/>
</dbReference>
<feature type="transmembrane region" description="Helical" evidence="12">
    <location>
        <begin position="458"/>
        <end position="482"/>
    </location>
</feature>
<keyword evidence="3" id="KW-0050">Antiport</keyword>
<evidence type="ECO:0000256" key="6">
    <source>
        <dbReference type="ARBA" id="ARBA00022958"/>
    </source>
</evidence>
<keyword evidence="10" id="KW-0739">Sodium transport</keyword>
<feature type="domain" description="Sodium/calcium exchanger membrane region" evidence="13">
    <location>
        <begin position="159"/>
        <end position="297"/>
    </location>
</feature>
<feature type="transmembrane region" description="Helical" evidence="12">
    <location>
        <begin position="636"/>
        <end position="660"/>
    </location>
</feature>
<keyword evidence="15" id="KW-1185">Reference proteome</keyword>
<feature type="transmembrane region" description="Helical" evidence="12">
    <location>
        <begin position="494"/>
        <end position="512"/>
    </location>
</feature>